<keyword evidence="2" id="KW-0378">Hydrolase</keyword>
<feature type="short sequence motif" description="GXSXG" evidence="2">
    <location>
        <begin position="40"/>
        <end position="44"/>
    </location>
</feature>
<gene>
    <name evidence="4" type="ORF">SAMN04488136_1229</name>
</gene>
<dbReference type="Pfam" id="PF01734">
    <property type="entry name" value="Patatin"/>
    <property type="match status" value="1"/>
</dbReference>
<keyword evidence="5" id="KW-1185">Reference proteome</keyword>
<dbReference type="SUPFAM" id="SSF52151">
    <property type="entry name" value="FabD/lysophospholipase-like"/>
    <property type="match status" value="1"/>
</dbReference>
<dbReference type="InterPro" id="IPR037483">
    <property type="entry name" value="YjjU-like"/>
</dbReference>
<evidence type="ECO:0000259" key="3">
    <source>
        <dbReference type="PROSITE" id="PS51635"/>
    </source>
</evidence>
<keyword evidence="2" id="KW-0442">Lipid degradation</keyword>
<proteinExistence type="predicted"/>
<dbReference type="AlphaFoldDB" id="A0A1G8DXB0"/>
<dbReference type="PROSITE" id="PS51635">
    <property type="entry name" value="PNPLA"/>
    <property type="match status" value="1"/>
</dbReference>
<feature type="domain" description="PNPLA" evidence="3">
    <location>
        <begin position="8"/>
        <end position="174"/>
    </location>
</feature>
<dbReference type="InterPro" id="IPR016035">
    <property type="entry name" value="Acyl_Trfase/lysoPLipase"/>
</dbReference>
<comment type="caution">
    <text evidence="2">Lacks conserved residue(s) required for the propagation of feature annotation.</text>
</comment>
<dbReference type="STRING" id="861298.SAMN04488136_1229"/>
<dbReference type="CDD" id="cd07208">
    <property type="entry name" value="Pat_hypo_Ecoli_yjju_like"/>
    <property type="match status" value="1"/>
</dbReference>
<feature type="active site" description="Proton acceptor" evidence="2">
    <location>
        <position position="161"/>
    </location>
</feature>
<dbReference type="RefSeq" id="WP_281241240.1">
    <property type="nucleotide sequence ID" value="NZ_FNDD01000022.1"/>
</dbReference>
<dbReference type="Proteomes" id="UP000198854">
    <property type="component" value="Unassembled WGS sequence"/>
</dbReference>
<evidence type="ECO:0000256" key="1">
    <source>
        <dbReference type="ARBA" id="ARBA00023098"/>
    </source>
</evidence>
<dbReference type="Gene3D" id="3.40.1090.10">
    <property type="entry name" value="Cytosolic phospholipase A2 catalytic domain"/>
    <property type="match status" value="2"/>
</dbReference>
<dbReference type="Pfam" id="PF19890">
    <property type="entry name" value="DUF6363"/>
    <property type="match status" value="1"/>
</dbReference>
<evidence type="ECO:0000256" key="2">
    <source>
        <dbReference type="PROSITE-ProRule" id="PRU01161"/>
    </source>
</evidence>
<protein>
    <submittedName>
        <fullName evidence="4">Predicted phospholipase, patatin/cPLA2 family</fullName>
    </submittedName>
</protein>
<dbReference type="GO" id="GO:0016787">
    <property type="term" value="F:hydrolase activity"/>
    <property type="evidence" value="ECO:0007669"/>
    <property type="project" value="UniProtKB-UniRule"/>
</dbReference>
<name>A0A1G8DXB0_9VIBR</name>
<evidence type="ECO:0000313" key="4">
    <source>
        <dbReference type="EMBL" id="SDH62198.1"/>
    </source>
</evidence>
<feature type="active site" description="Nucleophile" evidence="2">
    <location>
        <position position="42"/>
    </location>
</feature>
<dbReference type="GO" id="GO:0016042">
    <property type="term" value="P:lipid catabolic process"/>
    <property type="evidence" value="ECO:0007669"/>
    <property type="project" value="UniProtKB-UniRule"/>
</dbReference>
<sequence length="288" mass="32269">MVVGPNALIVEGGAMRSIVSCGVLDQFLAQQFSPFDSFWGVSAGANNLVAYLANMPRRNLKVYLDYSCRKNFIKPGRFIRGGDLMDLDWMWEISLRELGLDKQTLNAEKRPLFITVTRQSDGQAAYLSPSADQVAEAMKASSALPILYRRGVELDGTRYVDGGVADSIPLQAAIDAGAKNIMILRSRPESYRKPAPKWRGLTRRLLRETPGLIEPMLTRHLRYNQTLDLIASPPQGVKVLQFCPPEDFKLKRLSREVEPLEQAYQLGMDLGQRAIDVWQQQIEADSKA</sequence>
<dbReference type="EMBL" id="FNDD01000022">
    <property type="protein sequence ID" value="SDH62198.1"/>
    <property type="molecule type" value="Genomic_DNA"/>
</dbReference>
<reference evidence="4 5" key="1">
    <citation type="submission" date="2016-10" db="EMBL/GenBank/DDBJ databases">
        <authorList>
            <person name="de Groot N.N."/>
        </authorList>
    </citation>
    <scope>NUCLEOTIDE SEQUENCE [LARGE SCALE GENOMIC DNA]</scope>
    <source>
        <strain evidence="4 5">CGMCC 1.10228</strain>
    </source>
</reference>
<evidence type="ECO:0000313" key="5">
    <source>
        <dbReference type="Proteomes" id="UP000198854"/>
    </source>
</evidence>
<organism evidence="4 5">
    <name type="scientific">Vibrio xiamenensis</name>
    <dbReference type="NCBI Taxonomy" id="861298"/>
    <lineage>
        <taxon>Bacteria</taxon>
        <taxon>Pseudomonadati</taxon>
        <taxon>Pseudomonadota</taxon>
        <taxon>Gammaproteobacteria</taxon>
        <taxon>Vibrionales</taxon>
        <taxon>Vibrionaceae</taxon>
        <taxon>Vibrio</taxon>
    </lineage>
</organism>
<keyword evidence="1 2" id="KW-0443">Lipid metabolism</keyword>
<dbReference type="InterPro" id="IPR045943">
    <property type="entry name" value="DUF6363"/>
</dbReference>
<feature type="short sequence motif" description="DGA/G" evidence="2">
    <location>
        <begin position="161"/>
        <end position="163"/>
    </location>
</feature>
<accession>A0A1G8DXB0</accession>
<dbReference type="InterPro" id="IPR002641">
    <property type="entry name" value="PNPLA_dom"/>
</dbReference>